<gene>
    <name evidence="1" type="ORF">ELUMI_v1c08480</name>
</gene>
<protein>
    <submittedName>
        <fullName evidence="1">Uncharacterized protein</fullName>
    </submittedName>
</protein>
<dbReference type="RefSeq" id="WP_025734779.1">
    <property type="nucleotide sequence ID" value="NZ_CP024963.1"/>
</dbReference>
<organism evidence="1 2">
    <name type="scientific">Williamsoniiplasma luminosum</name>
    <dbReference type="NCBI Taxonomy" id="214888"/>
    <lineage>
        <taxon>Bacteria</taxon>
        <taxon>Bacillati</taxon>
        <taxon>Mycoplasmatota</taxon>
        <taxon>Mollicutes</taxon>
        <taxon>Entomoplasmatales</taxon>
        <taxon>Williamsoniiplasma</taxon>
    </lineage>
</organism>
<evidence type="ECO:0000313" key="1">
    <source>
        <dbReference type="EMBL" id="ATZ17569.1"/>
    </source>
</evidence>
<name>A0A2K8NUT4_9MOLU</name>
<dbReference type="EMBL" id="CP024963">
    <property type="protein sequence ID" value="ATZ17569.1"/>
    <property type="molecule type" value="Genomic_DNA"/>
</dbReference>
<proteinExistence type="predicted"/>
<dbReference type="AlphaFoldDB" id="A0A2K8NUT4"/>
<dbReference type="Proteomes" id="UP000232063">
    <property type="component" value="Chromosome"/>
</dbReference>
<sequence>MAQKKINEFDLFLINNFANNESEWNKFTPLFASNFLEDFFKNLNYMQAQLDVFKNRKKKEISLTEKRKLTRILAIADLSDCIHVYNEDKQYWIDIVSIDKKFKKASKETSVLISKTVAEMEKESLKNFDTSFEKLEKSFKTLITFVKEIDFRKEVYIKLLLEKEKETKIISSYEYTNNFY</sequence>
<evidence type="ECO:0000313" key="2">
    <source>
        <dbReference type="Proteomes" id="UP000232063"/>
    </source>
</evidence>
<reference evidence="1 2" key="1">
    <citation type="submission" date="2017-11" db="EMBL/GenBank/DDBJ databases">
        <title>Genome sequence of Entomoplasma luminosum PIMN-1 (ATCC 49195).</title>
        <authorList>
            <person name="Lo W.-S."/>
            <person name="Gasparich G.E."/>
            <person name="Kuo C.-H."/>
        </authorList>
    </citation>
    <scope>NUCLEOTIDE SEQUENCE [LARGE SCALE GENOMIC DNA]</scope>
    <source>
        <strain evidence="1 2">PIMN-1</strain>
    </source>
</reference>
<accession>A0A2K8NUT4</accession>
<keyword evidence="2" id="KW-1185">Reference proteome</keyword>
<dbReference type="KEGG" id="elj:ELUMI_v1c08480"/>